<feature type="transmembrane region" description="Helical" evidence="6">
    <location>
        <begin position="248"/>
        <end position="272"/>
    </location>
</feature>
<feature type="transmembrane region" description="Helical" evidence="6">
    <location>
        <begin position="58"/>
        <end position="78"/>
    </location>
</feature>
<protein>
    <submittedName>
        <fullName evidence="7">Branched-chain amino acid transport system permease protein</fullName>
    </submittedName>
</protein>
<dbReference type="Proteomes" id="UP001265550">
    <property type="component" value="Unassembled WGS sequence"/>
</dbReference>
<feature type="transmembrane region" description="Helical" evidence="6">
    <location>
        <begin position="213"/>
        <end position="236"/>
    </location>
</feature>
<comment type="subcellular location">
    <subcellularLocation>
        <location evidence="1">Cell membrane</location>
        <topology evidence="1">Multi-pass membrane protein</topology>
    </subcellularLocation>
</comment>
<evidence type="ECO:0000313" key="8">
    <source>
        <dbReference type="Proteomes" id="UP001265550"/>
    </source>
</evidence>
<dbReference type="EMBL" id="JAVDWE010000003">
    <property type="protein sequence ID" value="MDR7093870.1"/>
    <property type="molecule type" value="Genomic_DNA"/>
</dbReference>
<evidence type="ECO:0000256" key="6">
    <source>
        <dbReference type="SAM" id="Phobius"/>
    </source>
</evidence>
<feature type="transmembrane region" description="Helical" evidence="6">
    <location>
        <begin position="284"/>
        <end position="311"/>
    </location>
</feature>
<keyword evidence="3 6" id="KW-0812">Transmembrane</keyword>
<sequence length="314" mass="33761">MNRLERLDIRLCLLAMAILVALRIGTRDEGILLVACLIMVWSIFALGYDLVFGTTGILSFGHAAFFGMGSFGMAWAQMHGGLPFSAGLVAAGLLGALCAWVVSLIGSRITGLFFSLLTLMLAELMSILMLTRLRGLSGGVDGLPGVARPVWGEVDFFNNANFFWVVFAVFVVVVLACWVLRRSPLGQAFQAVRQNPVRAEQLGFGVRPLRQTAMALSGGLSGVAGGLLASLMMYTGPQMLNWKTSGDVLIMTLLGGSGTLLGPIVGVAFFEVLREVLAAYSDYWYGLVGLVFILCTLFLPQGLAGTALHWWSKR</sequence>
<feature type="transmembrane region" description="Helical" evidence="6">
    <location>
        <begin position="84"/>
        <end position="105"/>
    </location>
</feature>
<dbReference type="Pfam" id="PF02653">
    <property type="entry name" value="BPD_transp_2"/>
    <property type="match status" value="1"/>
</dbReference>
<comment type="caution">
    <text evidence="7">The sequence shown here is derived from an EMBL/GenBank/DDBJ whole genome shotgun (WGS) entry which is preliminary data.</text>
</comment>
<feature type="transmembrane region" description="Helical" evidence="6">
    <location>
        <begin position="112"/>
        <end position="131"/>
    </location>
</feature>
<evidence type="ECO:0000256" key="4">
    <source>
        <dbReference type="ARBA" id="ARBA00022989"/>
    </source>
</evidence>
<dbReference type="InterPro" id="IPR001851">
    <property type="entry name" value="ABC_transp_permease"/>
</dbReference>
<keyword evidence="4 6" id="KW-1133">Transmembrane helix</keyword>
<evidence type="ECO:0000256" key="5">
    <source>
        <dbReference type="ARBA" id="ARBA00023136"/>
    </source>
</evidence>
<feature type="transmembrane region" description="Helical" evidence="6">
    <location>
        <begin position="7"/>
        <end position="25"/>
    </location>
</feature>
<dbReference type="PANTHER" id="PTHR30482">
    <property type="entry name" value="HIGH-AFFINITY BRANCHED-CHAIN AMINO ACID TRANSPORT SYSTEM PERMEASE"/>
    <property type="match status" value="1"/>
</dbReference>
<feature type="transmembrane region" description="Helical" evidence="6">
    <location>
        <begin position="31"/>
        <end position="51"/>
    </location>
</feature>
<dbReference type="PANTHER" id="PTHR30482:SF17">
    <property type="entry name" value="ABC TRANSPORTER ATP-BINDING PROTEIN"/>
    <property type="match status" value="1"/>
</dbReference>
<dbReference type="InterPro" id="IPR043428">
    <property type="entry name" value="LivM-like"/>
</dbReference>
<gene>
    <name evidence="7" type="ORF">J2X09_001602</name>
</gene>
<evidence type="ECO:0000256" key="3">
    <source>
        <dbReference type="ARBA" id="ARBA00022692"/>
    </source>
</evidence>
<keyword evidence="5 6" id="KW-0472">Membrane</keyword>
<proteinExistence type="predicted"/>
<feature type="transmembrane region" description="Helical" evidence="6">
    <location>
        <begin position="162"/>
        <end position="180"/>
    </location>
</feature>
<evidence type="ECO:0000256" key="2">
    <source>
        <dbReference type="ARBA" id="ARBA00022475"/>
    </source>
</evidence>
<accession>A0ABU1V8W6</accession>
<keyword evidence="8" id="KW-1185">Reference proteome</keyword>
<name>A0ABU1V8W6_9BURK</name>
<organism evidence="7 8">
    <name type="scientific">Hydrogenophaga laconesensis</name>
    <dbReference type="NCBI Taxonomy" id="1805971"/>
    <lineage>
        <taxon>Bacteria</taxon>
        <taxon>Pseudomonadati</taxon>
        <taxon>Pseudomonadota</taxon>
        <taxon>Betaproteobacteria</taxon>
        <taxon>Burkholderiales</taxon>
        <taxon>Comamonadaceae</taxon>
        <taxon>Hydrogenophaga</taxon>
    </lineage>
</organism>
<reference evidence="7 8" key="1">
    <citation type="submission" date="2023-07" db="EMBL/GenBank/DDBJ databases">
        <title>Sorghum-associated microbial communities from plants grown in Nebraska, USA.</title>
        <authorList>
            <person name="Schachtman D."/>
        </authorList>
    </citation>
    <scope>NUCLEOTIDE SEQUENCE [LARGE SCALE GENOMIC DNA]</scope>
    <source>
        <strain evidence="7 8">BE240</strain>
    </source>
</reference>
<dbReference type="RefSeq" id="WP_310307946.1">
    <property type="nucleotide sequence ID" value="NZ_JAVDWE010000003.1"/>
</dbReference>
<evidence type="ECO:0000256" key="1">
    <source>
        <dbReference type="ARBA" id="ARBA00004651"/>
    </source>
</evidence>
<keyword evidence="2" id="KW-1003">Cell membrane</keyword>
<evidence type="ECO:0000313" key="7">
    <source>
        <dbReference type="EMBL" id="MDR7093870.1"/>
    </source>
</evidence>
<dbReference type="CDD" id="cd06581">
    <property type="entry name" value="TM_PBP1_LivM_like"/>
    <property type="match status" value="1"/>
</dbReference>